<organism evidence="1 2">
    <name type="scientific">Massilia timonae CCUG 45783</name>
    <dbReference type="NCBI Taxonomy" id="883126"/>
    <lineage>
        <taxon>Bacteria</taxon>
        <taxon>Pseudomonadati</taxon>
        <taxon>Pseudomonadota</taxon>
        <taxon>Betaproteobacteria</taxon>
        <taxon>Burkholderiales</taxon>
        <taxon>Oxalobacteraceae</taxon>
        <taxon>Telluria group</taxon>
        <taxon>Massilia</taxon>
    </lineage>
</organism>
<evidence type="ECO:0000313" key="1">
    <source>
        <dbReference type="EMBL" id="EKU84544.1"/>
    </source>
</evidence>
<name>K9DIE6_9BURK</name>
<dbReference type="AlphaFoldDB" id="K9DIE6"/>
<gene>
    <name evidence="1" type="ORF">HMPREF9710_00276</name>
</gene>
<accession>K9DIE6</accession>
<protein>
    <submittedName>
        <fullName evidence="1">Uncharacterized protein</fullName>
    </submittedName>
</protein>
<dbReference type="EMBL" id="AGZI01000004">
    <property type="protein sequence ID" value="EKU84544.1"/>
    <property type="molecule type" value="Genomic_DNA"/>
</dbReference>
<keyword evidence="2" id="KW-1185">Reference proteome</keyword>
<sequence length="176" mass="19856">MRMPVAVQHQTGDFLNYFNGVAESSYTAACFGYKQNGACRAFEQWQSTVRSRPKLFTGVCESDRPRVSLVVSYRYQEVGNDVTPKWAIYKFSEFTHLVSQLDHPCIRLGLRTPYEFGRPLGIRKIMAVSAPMQTRPQAAALIACAFGEFQPGVLEVSLTTGSHFPFKVNRVHDTRL</sequence>
<evidence type="ECO:0000313" key="2">
    <source>
        <dbReference type="Proteomes" id="UP000009874"/>
    </source>
</evidence>
<proteinExistence type="predicted"/>
<comment type="caution">
    <text evidence="1">The sequence shown here is derived from an EMBL/GenBank/DDBJ whole genome shotgun (WGS) entry which is preliminary data.</text>
</comment>
<dbReference type="Proteomes" id="UP000009874">
    <property type="component" value="Unassembled WGS sequence"/>
</dbReference>
<dbReference type="HOGENOM" id="CLU_1523409_0_0_4"/>
<reference evidence="1 2" key="1">
    <citation type="submission" date="2012-09" db="EMBL/GenBank/DDBJ databases">
        <title>The Genome Sequence of Massilia timonae CCUG 45783.</title>
        <authorList>
            <consortium name="The Broad Institute Genome Sequencing Platform"/>
            <person name="Earl A."/>
            <person name="Ward D."/>
            <person name="Feldgarden M."/>
            <person name="Gevers D."/>
            <person name="Huys G."/>
            <person name="Walker B."/>
            <person name="Young S.K."/>
            <person name="Zeng Q."/>
            <person name="Gargeya S."/>
            <person name="Fitzgerald M."/>
            <person name="Haas B."/>
            <person name="Abouelleil A."/>
            <person name="Alvarado L."/>
            <person name="Arachchi H.M."/>
            <person name="Berlin A.M."/>
            <person name="Chapman S.B."/>
            <person name="Goldberg J."/>
            <person name="Griggs A."/>
            <person name="Gujja S."/>
            <person name="Hansen M."/>
            <person name="Howarth C."/>
            <person name="Imamovic A."/>
            <person name="Larimer J."/>
            <person name="McCowen C."/>
            <person name="Montmayeur A."/>
            <person name="Murphy C."/>
            <person name="Neiman D."/>
            <person name="Pearson M."/>
            <person name="Priest M."/>
            <person name="Roberts A."/>
            <person name="Saif S."/>
            <person name="Shea T."/>
            <person name="Sisk P."/>
            <person name="Sykes S."/>
            <person name="Wortman J."/>
            <person name="Nusbaum C."/>
            <person name="Birren B."/>
        </authorList>
    </citation>
    <scope>NUCLEOTIDE SEQUENCE [LARGE SCALE GENOMIC DNA]</scope>
    <source>
        <strain evidence="1 2">CCUG 45783</strain>
    </source>
</reference>